<protein>
    <recommendedName>
        <fullName evidence="8">Exonuclease domain-containing protein</fullName>
    </recommendedName>
</protein>
<dbReference type="GO" id="GO:0005634">
    <property type="term" value="C:nucleus"/>
    <property type="evidence" value="ECO:0007669"/>
    <property type="project" value="UniProtKB-SubCell"/>
</dbReference>
<evidence type="ECO:0000256" key="3">
    <source>
        <dbReference type="ARBA" id="ARBA00022722"/>
    </source>
</evidence>
<dbReference type="PANTHER" id="PTHR12801">
    <property type="entry name" value="RNA EXONUCLEASE REXO1 / RECO3 FAMILY MEMBER-RELATED"/>
    <property type="match status" value="1"/>
</dbReference>
<dbReference type="SUPFAM" id="SSF53098">
    <property type="entry name" value="Ribonuclease H-like"/>
    <property type="match status" value="1"/>
</dbReference>
<evidence type="ECO:0000256" key="5">
    <source>
        <dbReference type="ARBA" id="ARBA00023242"/>
    </source>
</evidence>
<feature type="domain" description="Exonuclease" evidence="8">
    <location>
        <begin position="148"/>
        <end position="267"/>
    </location>
</feature>
<dbReference type="GO" id="GO:0004527">
    <property type="term" value="F:exonuclease activity"/>
    <property type="evidence" value="ECO:0007669"/>
    <property type="project" value="InterPro"/>
</dbReference>
<gene>
    <name evidence="9" type="ORF">LITE_LOCUS13126</name>
</gene>
<sequence>MDDKLAAVIAAAPAKVLTEIVKLAQRQGRKGTKGSWKEFLNVYDKKFGSSLSDPGKRPKEALASFLQTFSGEEDSKFVDNVLKSHSSREVLLQIAKEASGDVSPEQRLVHLTLEHPLFMAKYVFPSYEKQDWVVTKPCKMSKLVKSDEMLALDCEMVLCEDGTDALVRVCVVDRDLQKSLKKLLSKGSILVGHGLHNDLLALKLDHARIIDTSLIYKNSVGRVPSLSNLCESILGYKLREEGAPHNCLDDARTAMKIVLAKLKHGVDKETPLLVPDDELARLLVHKIPSAVPTEELRRVFPANFTIELKQPLKKGQGKHYSVLAIFKKLREAHEAFQKVDGSIEKDSAGRPQKLVTLVSDSGKTTTVCVRQMVPEDSLQDQQQKRALELEDRGGQKKRKTDQSSEDGHLLEEIERLKQELRVQGEAHLKETERLKQELEEKDVKNHCDDHLKEMEKLKQHIRAKDLEIATQDKIIADLKQKLNDAKTTKKGR</sequence>
<dbReference type="InterPro" id="IPR047021">
    <property type="entry name" value="REXO1/3/4-like"/>
</dbReference>
<name>A0AAV0J8F4_9ROSI</name>
<keyword evidence="4" id="KW-0378">Hydrolase</keyword>
<keyword evidence="10" id="KW-1185">Reference proteome</keyword>
<reference evidence="9" key="1">
    <citation type="submission" date="2022-08" db="EMBL/GenBank/DDBJ databases">
        <authorList>
            <person name="Gutierrez-Valencia J."/>
        </authorList>
    </citation>
    <scope>NUCLEOTIDE SEQUENCE</scope>
</reference>
<evidence type="ECO:0000256" key="7">
    <source>
        <dbReference type="SAM" id="MobiDB-lite"/>
    </source>
</evidence>
<dbReference type="AlphaFoldDB" id="A0AAV0J8F4"/>
<accession>A0AAV0J8F4</accession>
<comment type="similarity">
    <text evidence="2">Belongs to the REXO1/REXO3 family.</text>
</comment>
<comment type="caution">
    <text evidence="9">The sequence shown here is derived from an EMBL/GenBank/DDBJ whole genome shotgun (WGS) entry which is preliminary data.</text>
</comment>
<evidence type="ECO:0000256" key="4">
    <source>
        <dbReference type="ARBA" id="ARBA00022801"/>
    </source>
</evidence>
<dbReference type="GO" id="GO:0003676">
    <property type="term" value="F:nucleic acid binding"/>
    <property type="evidence" value="ECO:0007669"/>
    <property type="project" value="InterPro"/>
</dbReference>
<keyword evidence="3" id="KW-0540">Nuclease</keyword>
<dbReference type="Gene3D" id="3.30.420.10">
    <property type="entry name" value="Ribonuclease H-like superfamily/Ribonuclease H"/>
    <property type="match status" value="1"/>
</dbReference>
<evidence type="ECO:0000256" key="6">
    <source>
        <dbReference type="SAM" id="Coils"/>
    </source>
</evidence>
<evidence type="ECO:0000313" key="9">
    <source>
        <dbReference type="EMBL" id="CAI0406193.1"/>
    </source>
</evidence>
<evidence type="ECO:0000259" key="8">
    <source>
        <dbReference type="SMART" id="SM00479"/>
    </source>
</evidence>
<feature type="coiled-coil region" evidence="6">
    <location>
        <begin position="410"/>
        <end position="441"/>
    </location>
</feature>
<dbReference type="InterPro" id="IPR036397">
    <property type="entry name" value="RNaseH_sf"/>
</dbReference>
<dbReference type="Proteomes" id="UP001154282">
    <property type="component" value="Unassembled WGS sequence"/>
</dbReference>
<organism evidence="9 10">
    <name type="scientific">Linum tenue</name>
    <dbReference type="NCBI Taxonomy" id="586396"/>
    <lineage>
        <taxon>Eukaryota</taxon>
        <taxon>Viridiplantae</taxon>
        <taxon>Streptophyta</taxon>
        <taxon>Embryophyta</taxon>
        <taxon>Tracheophyta</taxon>
        <taxon>Spermatophyta</taxon>
        <taxon>Magnoliopsida</taxon>
        <taxon>eudicotyledons</taxon>
        <taxon>Gunneridae</taxon>
        <taxon>Pentapetalae</taxon>
        <taxon>rosids</taxon>
        <taxon>fabids</taxon>
        <taxon>Malpighiales</taxon>
        <taxon>Linaceae</taxon>
        <taxon>Linum</taxon>
    </lineage>
</organism>
<dbReference type="SMART" id="SM00479">
    <property type="entry name" value="EXOIII"/>
    <property type="match status" value="1"/>
</dbReference>
<feature type="region of interest" description="Disordered" evidence="7">
    <location>
        <begin position="388"/>
        <end position="408"/>
    </location>
</feature>
<evidence type="ECO:0000256" key="2">
    <source>
        <dbReference type="ARBA" id="ARBA00006357"/>
    </source>
</evidence>
<dbReference type="InterPro" id="IPR012337">
    <property type="entry name" value="RNaseH-like_sf"/>
</dbReference>
<dbReference type="EMBL" id="CAMGYJ010000004">
    <property type="protein sequence ID" value="CAI0406193.1"/>
    <property type="molecule type" value="Genomic_DNA"/>
</dbReference>
<keyword evidence="5" id="KW-0539">Nucleus</keyword>
<evidence type="ECO:0000313" key="10">
    <source>
        <dbReference type="Proteomes" id="UP001154282"/>
    </source>
</evidence>
<dbReference type="PANTHER" id="PTHR12801:SF115">
    <property type="entry name" value="FI18136P1-RELATED"/>
    <property type="match status" value="1"/>
</dbReference>
<proteinExistence type="inferred from homology"/>
<evidence type="ECO:0000256" key="1">
    <source>
        <dbReference type="ARBA" id="ARBA00004123"/>
    </source>
</evidence>
<comment type="subcellular location">
    <subcellularLocation>
        <location evidence="1">Nucleus</location>
    </subcellularLocation>
</comment>
<keyword evidence="6" id="KW-0175">Coiled coil</keyword>
<dbReference type="InterPro" id="IPR013520">
    <property type="entry name" value="Ribonucl_H"/>
</dbReference>